<evidence type="ECO:0000256" key="1">
    <source>
        <dbReference type="ARBA" id="ARBA00022679"/>
    </source>
</evidence>
<dbReference type="GO" id="GO:0016757">
    <property type="term" value="F:glycosyltransferase activity"/>
    <property type="evidence" value="ECO:0007669"/>
    <property type="project" value="InterPro"/>
</dbReference>
<dbReference type="GO" id="GO:0009103">
    <property type="term" value="P:lipopolysaccharide biosynthetic process"/>
    <property type="evidence" value="ECO:0007669"/>
    <property type="project" value="TreeGrafter"/>
</dbReference>
<evidence type="ECO:0000259" key="2">
    <source>
        <dbReference type="Pfam" id="PF00534"/>
    </source>
</evidence>
<feature type="domain" description="Glycosyl transferase family 1" evidence="2">
    <location>
        <begin position="196"/>
        <end position="342"/>
    </location>
</feature>
<name>A0A3L8PYZ9_9GAMM</name>
<proteinExistence type="predicted"/>
<dbReference type="RefSeq" id="WP_121838288.1">
    <property type="nucleotide sequence ID" value="NZ_ML014765.1"/>
</dbReference>
<dbReference type="AlphaFoldDB" id="A0A3L8PYZ9"/>
<evidence type="ECO:0000313" key="4">
    <source>
        <dbReference type="Proteomes" id="UP000281474"/>
    </source>
</evidence>
<organism evidence="3 4">
    <name type="scientific">Parashewanella curva</name>
    <dbReference type="NCBI Taxonomy" id="2338552"/>
    <lineage>
        <taxon>Bacteria</taxon>
        <taxon>Pseudomonadati</taxon>
        <taxon>Pseudomonadota</taxon>
        <taxon>Gammaproteobacteria</taxon>
        <taxon>Alteromonadales</taxon>
        <taxon>Shewanellaceae</taxon>
        <taxon>Parashewanella</taxon>
    </lineage>
</organism>
<keyword evidence="4" id="KW-1185">Reference proteome</keyword>
<comment type="caution">
    <text evidence="3">The sequence shown here is derived from an EMBL/GenBank/DDBJ whole genome shotgun (WGS) entry which is preliminary data.</text>
</comment>
<sequence>MKKIIVGVDASRNKSGGAIDHIKGIINCFDRESHNIKEIHIWSYNELLNELPDNSWLKKHSNSYIESGIIKNLYWQKFLLKKELEYHDCDVLFSSDASSLCRFSPFVTLSQDALSFEKGTIRKFLFTRSIFRMLFIYFLQISTVRASKGTIFLTEYAKNLVIRKTGSISRTQIIPHGVNSIFKLNISHVKLSLLEPVSVIYVSNYSMYKNQWNVVQAVDQLNKEGYSINLALAGGGGGKAKKLTDSAMCNAKCPQNFHDLGRVQHSDLPKLIAKHDIFLFASSCETISITLLEGMASFKPIACSNKGPMPEVLGNNGVFFDPEDPFSIKLALKKIMLNSDSENYKLAFGAFERSKYFSWENCSRETWNFIEKTLEE</sequence>
<evidence type="ECO:0000313" key="3">
    <source>
        <dbReference type="EMBL" id="RLV60390.1"/>
    </source>
</evidence>
<dbReference type="Proteomes" id="UP000281474">
    <property type="component" value="Unassembled WGS sequence"/>
</dbReference>
<dbReference type="Gene3D" id="3.40.50.2000">
    <property type="entry name" value="Glycogen Phosphorylase B"/>
    <property type="match status" value="2"/>
</dbReference>
<gene>
    <name evidence="3" type="ORF">D5018_06955</name>
</gene>
<reference evidence="3 4" key="1">
    <citation type="submission" date="2018-09" db="EMBL/GenBank/DDBJ databases">
        <title>Phylogeny of the Shewanellaceae, and recommendation for two new genera, Pseudoshewanella and Parashewanella.</title>
        <authorList>
            <person name="Wang G."/>
        </authorList>
    </citation>
    <scope>NUCLEOTIDE SEQUENCE [LARGE SCALE GENOMIC DNA]</scope>
    <source>
        <strain evidence="3 4">C51</strain>
    </source>
</reference>
<dbReference type="Pfam" id="PF00534">
    <property type="entry name" value="Glycos_transf_1"/>
    <property type="match status" value="1"/>
</dbReference>
<dbReference type="InterPro" id="IPR001296">
    <property type="entry name" value="Glyco_trans_1"/>
</dbReference>
<dbReference type="SUPFAM" id="SSF53756">
    <property type="entry name" value="UDP-Glycosyltransferase/glycogen phosphorylase"/>
    <property type="match status" value="1"/>
</dbReference>
<keyword evidence="1 3" id="KW-0808">Transferase</keyword>
<dbReference type="PANTHER" id="PTHR46401:SF2">
    <property type="entry name" value="GLYCOSYLTRANSFERASE WBBK-RELATED"/>
    <property type="match status" value="1"/>
</dbReference>
<dbReference type="OrthoDB" id="9801609at2"/>
<protein>
    <submittedName>
        <fullName evidence="3">Glycosyltransferase</fullName>
    </submittedName>
</protein>
<dbReference type="EMBL" id="QZEI01000016">
    <property type="protein sequence ID" value="RLV60390.1"/>
    <property type="molecule type" value="Genomic_DNA"/>
</dbReference>
<accession>A0A3L8PYZ9</accession>
<dbReference type="PANTHER" id="PTHR46401">
    <property type="entry name" value="GLYCOSYLTRANSFERASE WBBK-RELATED"/>
    <property type="match status" value="1"/>
</dbReference>